<dbReference type="FunFam" id="3.40.50.2000:FF:000064">
    <property type="entry name" value="Glycosyltransferase"/>
    <property type="match status" value="1"/>
</dbReference>
<dbReference type="AlphaFoldDB" id="A0AAV5K7H4"/>
<protein>
    <recommendedName>
        <fullName evidence="5">Glycosyltransferase</fullName>
        <ecNumber evidence="5">2.4.1.-</ecNumber>
    </recommendedName>
</protein>
<keyword evidence="2 4" id="KW-0328">Glycosyltransferase</keyword>
<dbReference type="Pfam" id="PF00201">
    <property type="entry name" value="UDPGT"/>
    <property type="match status" value="1"/>
</dbReference>
<proteinExistence type="inferred from homology"/>
<gene>
    <name evidence="6" type="ORF">SLEP1_g30916</name>
</gene>
<comment type="similarity">
    <text evidence="1 4">Belongs to the UDP-glycosyltransferase family.</text>
</comment>
<keyword evidence="3 4" id="KW-0808">Transferase</keyword>
<dbReference type="PANTHER" id="PTHR48047">
    <property type="entry name" value="GLYCOSYLTRANSFERASE"/>
    <property type="match status" value="1"/>
</dbReference>
<dbReference type="EC" id="2.4.1.-" evidence="5"/>
<dbReference type="Proteomes" id="UP001054252">
    <property type="component" value="Unassembled WGS sequence"/>
</dbReference>
<dbReference type="EMBL" id="BPVZ01000056">
    <property type="protein sequence ID" value="GKV20866.1"/>
    <property type="molecule type" value="Genomic_DNA"/>
</dbReference>
<evidence type="ECO:0000313" key="7">
    <source>
        <dbReference type="Proteomes" id="UP001054252"/>
    </source>
</evidence>
<evidence type="ECO:0000256" key="1">
    <source>
        <dbReference type="ARBA" id="ARBA00009995"/>
    </source>
</evidence>
<evidence type="ECO:0000256" key="3">
    <source>
        <dbReference type="ARBA" id="ARBA00022679"/>
    </source>
</evidence>
<evidence type="ECO:0000256" key="5">
    <source>
        <dbReference type="RuleBase" id="RU362057"/>
    </source>
</evidence>
<comment type="caution">
    <text evidence="6">The sequence shown here is derived from an EMBL/GenBank/DDBJ whole genome shotgun (WGS) entry which is preliminary data.</text>
</comment>
<dbReference type="CDD" id="cd03784">
    <property type="entry name" value="GT1_Gtf-like"/>
    <property type="match status" value="1"/>
</dbReference>
<dbReference type="InterPro" id="IPR035595">
    <property type="entry name" value="UDP_glycos_trans_CS"/>
</dbReference>
<organism evidence="6 7">
    <name type="scientific">Rubroshorea leprosula</name>
    <dbReference type="NCBI Taxonomy" id="152421"/>
    <lineage>
        <taxon>Eukaryota</taxon>
        <taxon>Viridiplantae</taxon>
        <taxon>Streptophyta</taxon>
        <taxon>Embryophyta</taxon>
        <taxon>Tracheophyta</taxon>
        <taxon>Spermatophyta</taxon>
        <taxon>Magnoliopsida</taxon>
        <taxon>eudicotyledons</taxon>
        <taxon>Gunneridae</taxon>
        <taxon>Pentapetalae</taxon>
        <taxon>rosids</taxon>
        <taxon>malvids</taxon>
        <taxon>Malvales</taxon>
        <taxon>Dipterocarpaceae</taxon>
        <taxon>Rubroshorea</taxon>
    </lineage>
</organism>
<evidence type="ECO:0000313" key="6">
    <source>
        <dbReference type="EMBL" id="GKV20866.1"/>
    </source>
</evidence>
<dbReference type="SUPFAM" id="SSF53756">
    <property type="entry name" value="UDP-Glycosyltransferase/glycogen phosphorylase"/>
    <property type="match status" value="1"/>
</dbReference>
<dbReference type="Gene3D" id="3.40.50.2000">
    <property type="entry name" value="Glycogen Phosphorylase B"/>
    <property type="match status" value="2"/>
</dbReference>
<evidence type="ECO:0000256" key="2">
    <source>
        <dbReference type="ARBA" id="ARBA00022676"/>
    </source>
</evidence>
<dbReference type="PANTHER" id="PTHR48047:SF61">
    <property type="entry name" value="OS04G0273600 PROTEIN"/>
    <property type="match status" value="1"/>
</dbReference>
<keyword evidence="7" id="KW-1185">Reference proteome</keyword>
<dbReference type="PROSITE" id="PS00375">
    <property type="entry name" value="UDPGT"/>
    <property type="match status" value="1"/>
</dbReference>
<evidence type="ECO:0000256" key="4">
    <source>
        <dbReference type="RuleBase" id="RU003718"/>
    </source>
</evidence>
<name>A0AAV5K7H4_9ROSI</name>
<accession>A0AAV5K7H4</accession>
<sequence length="484" mass="54504">MAEYEVIVGDRKKRVIMFPFMAHGHLNPFMALAEKLVQRGSCTITIVNTPWNIQKLKSSFPPDSKTNISFAEIPFNSAQYGLPVNAENMGELSPELSTRFLEASENLEPHFRNLLISITEKEGKAPACIISDMFLGWTIKVANELGIFHSVFIAGAGYGMGIYFSLSLNISQRENGEEFSLLDFPEASRIHQTQLGGEFKYSDETVSWFCFRERQFLFCLSSDAILLNSIPELDGMGAKYFHRKTRGKPIYMVGPICSSPKRASQFPDDFSAWLDLHPPESVLYVCFGSQFTILPSQMRELAKGLEESGVVFIWVIRPPVGFSVAEEINPEWLPDGFQDRIRSRNQGILIYKWAPQVEILRHRSTGGFLSHCGWNSVLESLCNGVPIIGWPLEGEQRFNSHFLEKEVGVCLEMARGTESATIKCDDVARTIKMAMGQTEKGVEMRRKALEIKKKMEDAIQERDGFKGSSVQAMDEFLSIATSTR</sequence>
<reference evidence="6 7" key="1">
    <citation type="journal article" date="2021" name="Commun. Biol.">
        <title>The genome of Shorea leprosula (Dipterocarpaceae) highlights the ecological relevance of drought in aseasonal tropical rainforests.</title>
        <authorList>
            <person name="Ng K.K.S."/>
            <person name="Kobayashi M.J."/>
            <person name="Fawcett J.A."/>
            <person name="Hatakeyama M."/>
            <person name="Paape T."/>
            <person name="Ng C.H."/>
            <person name="Ang C.C."/>
            <person name="Tnah L.H."/>
            <person name="Lee C.T."/>
            <person name="Nishiyama T."/>
            <person name="Sese J."/>
            <person name="O'Brien M.J."/>
            <person name="Copetti D."/>
            <person name="Mohd Noor M.I."/>
            <person name="Ong R.C."/>
            <person name="Putra M."/>
            <person name="Sireger I.Z."/>
            <person name="Indrioko S."/>
            <person name="Kosugi Y."/>
            <person name="Izuno A."/>
            <person name="Isagi Y."/>
            <person name="Lee S.L."/>
            <person name="Shimizu K.K."/>
        </authorList>
    </citation>
    <scope>NUCLEOTIDE SEQUENCE [LARGE SCALE GENOMIC DNA]</scope>
    <source>
        <strain evidence="6">214</strain>
    </source>
</reference>
<dbReference type="FunFam" id="3.40.50.2000:FF:000103">
    <property type="entry name" value="Glycosyltransferase"/>
    <property type="match status" value="1"/>
</dbReference>
<dbReference type="GO" id="GO:0035251">
    <property type="term" value="F:UDP-glucosyltransferase activity"/>
    <property type="evidence" value="ECO:0007669"/>
    <property type="project" value="TreeGrafter"/>
</dbReference>
<dbReference type="InterPro" id="IPR002213">
    <property type="entry name" value="UDP_glucos_trans"/>
</dbReference>